<dbReference type="PANTHER" id="PTHR24320">
    <property type="entry name" value="RETINOL DEHYDROGENASE"/>
    <property type="match status" value="1"/>
</dbReference>
<dbReference type="SUPFAM" id="SSF51735">
    <property type="entry name" value="NAD(P)-binding Rossmann-fold domains"/>
    <property type="match status" value="1"/>
</dbReference>
<dbReference type="PRINTS" id="PR00081">
    <property type="entry name" value="GDHRDH"/>
</dbReference>
<dbReference type="PANTHER" id="PTHR24320:SF272">
    <property type="entry name" value="NAD(P)-BINDING ROSSMANN-FOLD SUPERFAMILY PROTEIN"/>
    <property type="match status" value="1"/>
</dbReference>
<protein>
    <submittedName>
        <fullName evidence="4">Uncharacterized protein</fullName>
    </submittedName>
</protein>
<sequence>MAYAHLHTSPAGPGDTRPTALQIIHDQDLAHRLADKVILITGCSSGLGAETARALAVTDATLFLAVRNMQKARAELADLLLPSPDVDSDDNQHSKRSRVRLLKLDLSSFASIRAGASNFLAQSKKLHILICNGGVMGTDPITDRTADGFEKQFGTNHLGHFLLFVLLKDMMLSSVSEGFQCRVVSVTSSAHRMSGIRWEDINFTNTKPDSTEGERKDSSGDGKLAALAYAQSKTANIYMMNEIERRYGPRGLHGLSVHPGEIFTGLQKFVSQELLDEWHKPEMIRFVKSVEQGAATTVLAAVGRQWEGKGGVYLEDCQEGKPVEPGYQKGDPGYAEHAFDSGNERRLWDESLLMTGILNSD</sequence>
<dbReference type="Gene3D" id="3.40.50.720">
    <property type="entry name" value="NAD(P)-binding Rossmann-like Domain"/>
    <property type="match status" value="1"/>
</dbReference>
<dbReference type="AlphaFoldDB" id="A0A1L9SPY3"/>
<dbReference type="VEuPathDB" id="FungiDB:ASPZODRAFT_60314"/>
<evidence type="ECO:0000313" key="4">
    <source>
        <dbReference type="EMBL" id="OJJ49117.1"/>
    </source>
</evidence>
<dbReference type="Pfam" id="PF00106">
    <property type="entry name" value="adh_short"/>
    <property type="match status" value="1"/>
</dbReference>
<dbReference type="InterPro" id="IPR002347">
    <property type="entry name" value="SDR_fam"/>
</dbReference>
<dbReference type="GeneID" id="34615373"/>
<dbReference type="RefSeq" id="XP_022583627.1">
    <property type="nucleotide sequence ID" value="XM_022728909.1"/>
</dbReference>
<dbReference type="GO" id="GO:0016491">
    <property type="term" value="F:oxidoreductase activity"/>
    <property type="evidence" value="ECO:0007669"/>
    <property type="project" value="UniProtKB-KW"/>
</dbReference>
<dbReference type="Proteomes" id="UP000184188">
    <property type="component" value="Unassembled WGS sequence"/>
</dbReference>
<keyword evidence="3" id="KW-0560">Oxidoreductase</keyword>
<dbReference type="InterPro" id="IPR036291">
    <property type="entry name" value="NAD(P)-bd_dom_sf"/>
</dbReference>
<comment type="similarity">
    <text evidence="1">Belongs to the short-chain dehydrogenases/reductases (SDR) family.</text>
</comment>
<reference evidence="5" key="1">
    <citation type="journal article" date="2017" name="Genome Biol.">
        <title>Comparative genomics reveals high biological diversity and specific adaptations in the industrially and medically important fungal genus Aspergillus.</title>
        <authorList>
            <person name="de Vries R.P."/>
            <person name="Riley R."/>
            <person name="Wiebenga A."/>
            <person name="Aguilar-Osorio G."/>
            <person name="Amillis S."/>
            <person name="Uchima C.A."/>
            <person name="Anderluh G."/>
            <person name="Asadollahi M."/>
            <person name="Askin M."/>
            <person name="Barry K."/>
            <person name="Battaglia E."/>
            <person name="Bayram O."/>
            <person name="Benocci T."/>
            <person name="Braus-Stromeyer S.A."/>
            <person name="Caldana C."/>
            <person name="Canovas D."/>
            <person name="Cerqueira G.C."/>
            <person name="Chen F."/>
            <person name="Chen W."/>
            <person name="Choi C."/>
            <person name="Clum A."/>
            <person name="Dos Santos R.A."/>
            <person name="Damasio A.R."/>
            <person name="Diallinas G."/>
            <person name="Emri T."/>
            <person name="Fekete E."/>
            <person name="Flipphi M."/>
            <person name="Freyberg S."/>
            <person name="Gallo A."/>
            <person name="Gournas C."/>
            <person name="Habgood R."/>
            <person name="Hainaut M."/>
            <person name="Harispe M.L."/>
            <person name="Henrissat B."/>
            <person name="Hilden K.S."/>
            <person name="Hope R."/>
            <person name="Hossain A."/>
            <person name="Karabika E."/>
            <person name="Karaffa L."/>
            <person name="Karanyi Z."/>
            <person name="Krasevec N."/>
            <person name="Kuo A."/>
            <person name="Kusch H."/>
            <person name="LaButti K."/>
            <person name="Lagendijk E.L."/>
            <person name="Lapidus A."/>
            <person name="Levasseur A."/>
            <person name="Lindquist E."/>
            <person name="Lipzen A."/>
            <person name="Logrieco A.F."/>
            <person name="MacCabe A."/>
            <person name="Maekelae M.R."/>
            <person name="Malavazi I."/>
            <person name="Melin P."/>
            <person name="Meyer V."/>
            <person name="Mielnichuk N."/>
            <person name="Miskei M."/>
            <person name="Molnar A.P."/>
            <person name="Mule G."/>
            <person name="Ngan C.Y."/>
            <person name="Orejas M."/>
            <person name="Orosz E."/>
            <person name="Ouedraogo J.P."/>
            <person name="Overkamp K.M."/>
            <person name="Park H.-S."/>
            <person name="Perrone G."/>
            <person name="Piumi F."/>
            <person name="Punt P.J."/>
            <person name="Ram A.F."/>
            <person name="Ramon A."/>
            <person name="Rauscher S."/>
            <person name="Record E."/>
            <person name="Riano-Pachon D.M."/>
            <person name="Robert V."/>
            <person name="Roehrig J."/>
            <person name="Ruller R."/>
            <person name="Salamov A."/>
            <person name="Salih N.S."/>
            <person name="Samson R.A."/>
            <person name="Sandor E."/>
            <person name="Sanguinetti M."/>
            <person name="Schuetze T."/>
            <person name="Sepcic K."/>
            <person name="Shelest E."/>
            <person name="Sherlock G."/>
            <person name="Sophianopoulou V."/>
            <person name="Squina F.M."/>
            <person name="Sun H."/>
            <person name="Susca A."/>
            <person name="Todd R.B."/>
            <person name="Tsang A."/>
            <person name="Unkles S.E."/>
            <person name="van de Wiele N."/>
            <person name="van Rossen-Uffink D."/>
            <person name="Oliveira J.V."/>
            <person name="Vesth T.C."/>
            <person name="Visser J."/>
            <person name="Yu J.-H."/>
            <person name="Zhou M."/>
            <person name="Andersen M.R."/>
            <person name="Archer D.B."/>
            <person name="Baker S.E."/>
            <person name="Benoit I."/>
            <person name="Brakhage A.A."/>
            <person name="Braus G.H."/>
            <person name="Fischer R."/>
            <person name="Frisvad J.C."/>
            <person name="Goldman G.H."/>
            <person name="Houbraken J."/>
            <person name="Oakley B."/>
            <person name="Pocsi I."/>
            <person name="Scazzocchio C."/>
            <person name="Seiboth B."/>
            <person name="vanKuyk P.A."/>
            <person name="Wortman J."/>
            <person name="Dyer P.S."/>
            <person name="Grigoriev I.V."/>
        </authorList>
    </citation>
    <scope>NUCLEOTIDE SEQUENCE [LARGE SCALE GENOMIC DNA]</scope>
    <source>
        <strain evidence="5">CBS 506.65</strain>
    </source>
</reference>
<accession>A0A1L9SPY3</accession>
<proteinExistence type="inferred from homology"/>
<dbReference type="OrthoDB" id="191139at2759"/>
<organism evidence="4 5">
    <name type="scientific">Penicilliopsis zonata CBS 506.65</name>
    <dbReference type="NCBI Taxonomy" id="1073090"/>
    <lineage>
        <taxon>Eukaryota</taxon>
        <taxon>Fungi</taxon>
        <taxon>Dikarya</taxon>
        <taxon>Ascomycota</taxon>
        <taxon>Pezizomycotina</taxon>
        <taxon>Eurotiomycetes</taxon>
        <taxon>Eurotiomycetidae</taxon>
        <taxon>Eurotiales</taxon>
        <taxon>Aspergillaceae</taxon>
        <taxon>Penicilliopsis</taxon>
    </lineage>
</organism>
<evidence type="ECO:0000313" key="5">
    <source>
        <dbReference type="Proteomes" id="UP000184188"/>
    </source>
</evidence>
<keyword evidence="5" id="KW-1185">Reference proteome</keyword>
<evidence type="ECO:0000256" key="1">
    <source>
        <dbReference type="ARBA" id="ARBA00006484"/>
    </source>
</evidence>
<dbReference type="STRING" id="1073090.A0A1L9SPY3"/>
<name>A0A1L9SPY3_9EURO</name>
<evidence type="ECO:0000256" key="3">
    <source>
        <dbReference type="ARBA" id="ARBA00023002"/>
    </source>
</evidence>
<evidence type="ECO:0000256" key="2">
    <source>
        <dbReference type="ARBA" id="ARBA00022857"/>
    </source>
</evidence>
<keyword evidence="2" id="KW-0521">NADP</keyword>
<dbReference type="EMBL" id="KV878338">
    <property type="protein sequence ID" value="OJJ49117.1"/>
    <property type="molecule type" value="Genomic_DNA"/>
</dbReference>
<gene>
    <name evidence="4" type="ORF">ASPZODRAFT_60314</name>
</gene>